<comment type="caution">
    <text evidence="2">The sequence shown here is derived from an EMBL/GenBank/DDBJ whole genome shotgun (WGS) entry which is preliminary data.</text>
</comment>
<reference evidence="2 3" key="1">
    <citation type="submission" date="2018-02" db="EMBL/GenBank/DDBJ databases">
        <title>Draft genome sequence of Streptococcus oricebi CCUG 70868T type strain.</title>
        <authorList>
            <person name="Mendez V."/>
            <person name="Salva-Serra F."/>
            <person name="Jaen-Luchoro D."/>
            <person name="Gonzales-Siles L."/>
            <person name="Karlsson R."/>
            <person name="Engstrom-Jakobsson H."/>
            <person name="Busquets A."/>
            <person name="Gomila M."/>
            <person name="Pineiro-Iglesias B."/>
            <person name="Bennasar-Figueras A."/>
            <person name="Seeger M."/>
            <person name="Moore E."/>
        </authorList>
    </citation>
    <scope>NUCLEOTIDE SEQUENCE [LARGE SCALE GENOMIC DNA]</scope>
    <source>
        <strain evidence="2 3">CCUG 70868</strain>
    </source>
</reference>
<organism evidence="2 3">
    <name type="scientific">Streptococcus oricebi</name>
    <dbReference type="NCBI Taxonomy" id="1547447"/>
    <lineage>
        <taxon>Bacteria</taxon>
        <taxon>Bacillati</taxon>
        <taxon>Bacillota</taxon>
        <taxon>Bacilli</taxon>
        <taxon>Lactobacillales</taxon>
        <taxon>Streptococcaceae</taxon>
        <taxon>Streptococcus</taxon>
    </lineage>
</organism>
<keyword evidence="3" id="KW-1185">Reference proteome</keyword>
<accession>A0ABS5B2T7</accession>
<evidence type="ECO:0008006" key="4">
    <source>
        <dbReference type="Google" id="ProtNLM"/>
    </source>
</evidence>
<dbReference type="Proteomes" id="UP001519296">
    <property type="component" value="Unassembled WGS sequence"/>
</dbReference>
<protein>
    <recommendedName>
        <fullName evidence="4">Glycosyl-4,4'-diaponeurosporenoate acyltransferase</fullName>
    </recommendedName>
</protein>
<dbReference type="EMBL" id="PRDG01000002">
    <property type="protein sequence ID" value="MBP2623140.1"/>
    <property type="molecule type" value="Genomic_DNA"/>
</dbReference>
<name>A0ABS5B2T7_9STRE</name>
<sequence length="186" mass="22229">MLTFLFFLLATANIILSAWGLVTRVYWFFPVASYLIMRELLYKLFHLAGYHAQPELREYSNHKGSVFLPAFEKHTKAYLEIYSRRNKILQALYLLGQILWGSFFLWLMIIIVAIIVYIFPPFNIKILEETYHKFIIVALFLLVFHLMLFCFFKLKKLYLGLFIKLFKADILLYEHGQPIFAKKRKK</sequence>
<feature type="transmembrane region" description="Helical" evidence="1">
    <location>
        <begin position="131"/>
        <end position="152"/>
    </location>
</feature>
<evidence type="ECO:0000313" key="2">
    <source>
        <dbReference type="EMBL" id="MBP2623140.1"/>
    </source>
</evidence>
<gene>
    <name evidence="2" type="ORF">C4K46_04205</name>
</gene>
<dbReference type="RefSeq" id="WP_209627622.1">
    <property type="nucleotide sequence ID" value="NZ_PRDG01000002.1"/>
</dbReference>
<proteinExistence type="predicted"/>
<keyword evidence="1" id="KW-0812">Transmembrane</keyword>
<evidence type="ECO:0000256" key="1">
    <source>
        <dbReference type="SAM" id="Phobius"/>
    </source>
</evidence>
<feature type="transmembrane region" description="Helical" evidence="1">
    <location>
        <begin position="92"/>
        <end position="119"/>
    </location>
</feature>
<keyword evidence="1" id="KW-0472">Membrane</keyword>
<evidence type="ECO:0000313" key="3">
    <source>
        <dbReference type="Proteomes" id="UP001519296"/>
    </source>
</evidence>
<keyword evidence="1" id="KW-1133">Transmembrane helix</keyword>